<keyword evidence="1" id="KW-0175">Coiled coil</keyword>
<evidence type="ECO:0000313" key="3">
    <source>
        <dbReference type="EMBL" id="MFC7291532.1"/>
    </source>
</evidence>
<dbReference type="InterPro" id="IPR040704">
    <property type="entry name" value="HEPN_AbiU2"/>
</dbReference>
<keyword evidence="4" id="KW-1185">Reference proteome</keyword>
<dbReference type="RefSeq" id="WP_382166763.1">
    <property type="nucleotide sequence ID" value="NZ_JBHTBR010000004.1"/>
</dbReference>
<gene>
    <name evidence="3" type="ORF">ACFQS8_07890</name>
</gene>
<organism evidence="3 4">
    <name type="scientific">Hirschia litorea</name>
    <dbReference type="NCBI Taxonomy" id="1199156"/>
    <lineage>
        <taxon>Bacteria</taxon>
        <taxon>Pseudomonadati</taxon>
        <taxon>Pseudomonadota</taxon>
        <taxon>Alphaproteobacteria</taxon>
        <taxon>Hyphomonadales</taxon>
        <taxon>Hyphomonadaceae</taxon>
        <taxon>Hirschia</taxon>
    </lineage>
</organism>
<comment type="caution">
    <text evidence="3">The sequence shown here is derived from an EMBL/GenBank/DDBJ whole genome shotgun (WGS) entry which is preliminary data.</text>
</comment>
<proteinExistence type="predicted"/>
<name>A0ABW2IKL3_9PROT</name>
<dbReference type="Proteomes" id="UP001596492">
    <property type="component" value="Unassembled WGS sequence"/>
</dbReference>
<protein>
    <recommendedName>
        <fullName evidence="2">HEPN AbiU2-like domain-containing protein</fullName>
    </recommendedName>
</protein>
<sequence>MPKHEEKSSKTLNEAKNLVIELENELKHARASWSVYTTGNGLHRQSLRELINLSDERHTFDHIIRSSATMTVLSLCRLTDFDKPNRLTLSKLKSLINPAQYIEIYAENASSWHSEHLEYGKIERKVVIEHIPKLHSQVSKFLKSTQLNNMRKLRDEALAHRQDLQSLRPTYDDIELVFKDAHHIVSLSSRLINGKSWDPKDYIEIEEEKANDFWDRFEDGMKLKYASENPKSPQ</sequence>
<dbReference type="Pfam" id="PF18734">
    <property type="entry name" value="HEPN_AbiU2"/>
    <property type="match status" value="1"/>
</dbReference>
<evidence type="ECO:0000313" key="4">
    <source>
        <dbReference type="Proteomes" id="UP001596492"/>
    </source>
</evidence>
<evidence type="ECO:0000256" key="1">
    <source>
        <dbReference type="SAM" id="Coils"/>
    </source>
</evidence>
<dbReference type="EMBL" id="JBHTBR010000004">
    <property type="protein sequence ID" value="MFC7291532.1"/>
    <property type="molecule type" value="Genomic_DNA"/>
</dbReference>
<evidence type="ECO:0000259" key="2">
    <source>
        <dbReference type="Pfam" id="PF18734"/>
    </source>
</evidence>
<accession>A0ABW2IKL3</accession>
<feature type="coiled-coil region" evidence="1">
    <location>
        <begin position="5"/>
        <end position="32"/>
    </location>
</feature>
<feature type="domain" description="HEPN AbiU2-like" evidence="2">
    <location>
        <begin position="13"/>
        <end position="213"/>
    </location>
</feature>
<reference evidence="4" key="1">
    <citation type="journal article" date="2019" name="Int. J. Syst. Evol. Microbiol.">
        <title>The Global Catalogue of Microorganisms (GCM) 10K type strain sequencing project: providing services to taxonomists for standard genome sequencing and annotation.</title>
        <authorList>
            <consortium name="The Broad Institute Genomics Platform"/>
            <consortium name="The Broad Institute Genome Sequencing Center for Infectious Disease"/>
            <person name="Wu L."/>
            <person name="Ma J."/>
        </authorList>
    </citation>
    <scope>NUCLEOTIDE SEQUENCE [LARGE SCALE GENOMIC DNA]</scope>
    <source>
        <strain evidence="4">CCUG 51308</strain>
    </source>
</reference>